<dbReference type="PANTHER" id="PTHR43757:SF16">
    <property type="entry name" value="AMINOMETHYLTRANSFERASE, MITOCHONDRIAL"/>
    <property type="match status" value="1"/>
</dbReference>
<dbReference type="GO" id="GO:0005739">
    <property type="term" value="C:mitochondrion"/>
    <property type="evidence" value="ECO:0007669"/>
    <property type="project" value="UniProtKB-SubCell"/>
</dbReference>
<dbReference type="FunFam" id="2.40.30.110:FF:000002">
    <property type="entry name" value="Aminomethyltransferase"/>
    <property type="match status" value="1"/>
</dbReference>
<keyword evidence="16" id="KW-1185">Reference proteome</keyword>
<evidence type="ECO:0000256" key="9">
    <source>
        <dbReference type="ARBA" id="ARBA00022946"/>
    </source>
</evidence>
<comment type="catalytic activity">
    <reaction evidence="12">
        <text>N(6)-[(R)-S(8)-aminomethyldihydrolipoyl]-L-lysyl-[protein] + (6S)-5,6,7,8-tetrahydrofolate = N(6)-[(R)-dihydrolipoyl]-L-lysyl-[protein] + (6R)-5,10-methylene-5,6,7,8-tetrahydrofolate + NH4(+)</text>
        <dbReference type="Rhea" id="RHEA:16945"/>
        <dbReference type="Rhea" id="RHEA-COMP:10475"/>
        <dbReference type="Rhea" id="RHEA-COMP:10492"/>
        <dbReference type="ChEBI" id="CHEBI:15636"/>
        <dbReference type="ChEBI" id="CHEBI:28938"/>
        <dbReference type="ChEBI" id="CHEBI:57453"/>
        <dbReference type="ChEBI" id="CHEBI:83100"/>
        <dbReference type="ChEBI" id="CHEBI:83143"/>
        <dbReference type="EC" id="2.1.2.10"/>
    </reaction>
</comment>
<dbReference type="SUPFAM" id="SSF101790">
    <property type="entry name" value="Aminomethyltransferase beta-barrel domain"/>
    <property type="match status" value="1"/>
</dbReference>
<organism evidence="15 16">
    <name type="scientific">Neotoma lepida</name>
    <name type="common">Desert woodrat</name>
    <dbReference type="NCBI Taxonomy" id="56216"/>
    <lineage>
        <taxon>Eukaryota</taxon>
        <taxon>Metazoa</taxon>
        <taxon>Chordata</taxon>
        <taxon>Craniata</taxon>
        <taxon>Vertebrata</taxon>
        <taxon>Euteleostomi</taxon>
        <taxon>Mammalia</taxon>
        <taxon>Eutheria</taxon>
        <taxon>Euarchontoglires</taxon>
        <taxon>Glires</taxon>
        <taxon>Rodentia</taxon>
        <taxon>Myomorpha</taxon>
        <taxon>Muroidea</taxon>
        <taxon>Cricetidae</taxon>
        <taxon>Neotominae</taxon>
        <taxon>Neotoma</taxon>
    </lineage>
</organism>
<dbReference type="GO" id="GO:0005960">
    <property type="term" value="C:glycine cleavage complex"/>
    <property type="evidence" value="ECO:0007669"/>
    <property type="project" value="InterPro"/>
</dbReference>
<evidence type="ECO:0000256" key="7">
    <source>
        <dbReference type="ARBA" id="ARBA00022576"/>
    </source>
</evidence>
<evidence type="ECO:0000256" key="12">
    <source>
        <dbReference type="ARBA" id="ARBA00047665"/>
    </source>
</evidence>
<dbReference type="EMBL" id="LZPO01058615">
    <property type="protein sequence ID" value="OBS71345.1"/>
    <property type="molecule type" value="Genomic_DNA"/>
</dbReference>
<dbReference type="Gene3D" id="4.10.1250.10">
    <property type="entry name" value="Aminomethyltransferase fragment"/>
    <property type="match status" value="1"/>
</dbReference>
<feature type="domain" description="Aminomethyltransferase C-terminal" evidence="14">
    <location>
        <begin position="492"/>
        <end position="569"/>
    </location>
</feature>
<dbReference type="PANTHER" id="PTHR43757">
    <property type="entry name" value="AMINOMETHYLTRANSFERASE"/>
    <property type="match status" value="1"/>
</dbReference>
<dbReference type="OrthoDB" id="10263536at2759"/>
<dbReference type="SUPFAM" id="SSF103025">
    <property type="entry name" value="Folate-binding domain"/>
    <property type="match status" value="1"/>
</dbReference>
<comment type="function">
    <text evidence="1">The glycine cleavage system catalyzes the degradation of glycine.</text>
</comment>
<gene>
    <name evidence="15" type="ORF">A6R68_00178</name>
</gene>
<evidence type="ECO:0000259" key="14">
    <source>
        <dbReference type="Pfam" id="PF08669"/>
    </source>
</evidence>
<dbReference type="InterPro" id="IPR013977">
    <property type="entry name" value="GcvT_C"/>
</dbReference>
<dbReference type="Gene3D" id="3.30.70.1400">
    <property type="entry name" value="Aminomethyltransferase beta-barrel domains"/>
    <property type="match status" value="1"/>
</dbReference>
<evidence type="ECO:0000256" key="5">
    <source>
        <dbReference type="ARBA" id="ARBA00012616"/>
    </source>
</evidence>
<comment type="subcellular location">
    <subcellularLocation>
        <location evidence="2">Mitochondrion</location>
    </subcellularLocation>
</comment>
<dbReference type="GO" id="GO:0004047">
    <property type="term" value="F:aminomethyltransferase activity"/>
    <property type="evidence" value="ECO:0007669"/>
    <property type="project" value="UniProtKB-EC"/>
</dbReference>
<dbReference type="Gene3D" id="2.40.30.110">
    <property type="entry name" value="Aminomethyltransferase beta-barrel domains"/>
    <property type="match status" value="1"/>
</dbReference>
<comment type="similarity">
    <text evidence="3">Belongs to the GcvT family.</text>
</comment>
<dbReference type="Gene3D" id="3.30.1360.120">
    <property type="entry name" value="Probable tRNA modification gtpase trme, domain 1"/>
    <property type="match status" value="1"/>
</dbReference>
<evidence type="ECO:0000256" key="11">
    <source>
        <dbReference type="ARBA" id="ARBA00031395"/>
    </source>
</evidence>
<evidence type="ECO:0000256" key="1">
    <source>
        <dbReference type="ARBA" id="ARBA00003631"/>
    </source>
</evidence>
<dbReference type="STRING" id="56216.A0A1A6H0I7"/>
<evidence type="ECO:0000256" key="6">
    <source>
        <dbReference type="ARBA" id="ARBA00015825"/>
    </source>
</evidence>
<dbReference type="InterPro" id="IPR006222">
    <property type="entry name" value="GCVT_N"/>
</dbReference>
<dbReference type="Proteomes" id="UP000092124">
    <property type="component" value="Unassembled WGS sequence"/>
</dbReference>
<evidence type="ECO:0000256" key="3">
    <source>
        <dbReference type="ARBA" id="ARBA00008609"/>
    </source>
</evidence>
<proteinExistence type="inferred from homology"/>
<evidence type="ECO:0000256" key="8">
    <source>
        <dbReference type="ARBA" id="ARBA00022679"/>
    </source>
</evidence>
<feature type="domain" description="GCVT N-terminal" evidence="13">
    <location>
        <begin position="225"/>
        <end position="467"/>
    </location>
</feature>
<dbReference type="AlphaFoldDB" id="A0A1A6H0I7"/>
<protein>
    <recommendedName>
        <fullName evidence="6">Aminomethyltransferase, mitochondrial</fullName>
        <ecNumber evidence="5">2.1.2.10</ecNumber>
    </recommendedName>
    <alternativeName>
        <fullName evidence="11">Glycine cleavage system T protein</fullName>
    </alternativeName>
</protein>
<dbReference type="NCBIfam" id="TIGR00528">
    <property type="entry name" value="gcvT"/>
    <property type="match status" value="1"/>
</dbReference>
<evidence type="ECO:0000313" key="16">
    <source>
        <dbReference type="Proteomes" id="UP000092124"/>
    </source>
</evidence>
<sequence>MSRVLVPCHVKSTVALQVGDMRTNQGRPGVLVVDVTFPNVVPFELQEITFKNYYTAFLSIRVRQHTPLHTPSKWVTCLRDYCLMPDPHSEEGAQEYVSLFKHQPSPLWLSFTVEELQIYQQGPKSPSLTFPKWLSHPVSHEQPTPHLEGLPDPSRVSSEVQQMWALTEMIRASHTSTRIGRFDLLVTMHRTVSVVAPLGFRLQAQSLVQSRPLSCVQDVLRRTPLYDFHLAHGGKMVAFAGWSLPVQYRDSHVVSHLHTRRHCSLFDVSHMLQTKIFGCDRVKLMESIVVGDIAELKPNQGILSLFTNEAGGILDDLIVTNTSEGHLYVVSNAGCWDKDLALMQDKVKEFQNRGSDVGLEVVDNALLALQGPTAVQVLQAGVTDDLRKLPFMTSAVMEVFGVSGCRISVPAAGAVHLATALLKNPEVKLAGLAARDSLRLEAGLCLYGNDIDEHTTPVEGSLSWTLGKRRRTSMDFPGAKIIVPQLKGEVQKRRVGLICEGAPMRAHSPILSTEGTVIGTVTSGCPSPSLKKNVAMGYVPFKYSRPGTQLLVEVRRKQQMTVVSKMPFVPTNYYTLK</sequence>
<dbReference type="InterPro" id="IPR006223">
    <property type="entry name" value="GcvT"/>
</dbReference>
<evidence type="ECO:0000256" key="4">
    <source>
        <dbReference type="ARBA" id="ARBA00011690"/>
    </source>
</evidence>
<dbReference type="FunFam" id="4.10.1250.10:FF:000002">
    <property type="entry name" value="Aminomethyltransferase"/>
    <property type="match status" value="1"/>
</dbReference>
<dbReference type="FunFam" id="3.30.70.1400:FF:000001">
    <property type="entry name" value="Aminomethyltransferase"/>
    <property type="match status" value="1"/>
</dbReference>
<keyword evidence="7" id="KW-0032">Aminotransferase</keyword>
<evidence type="ECO:0000313" key="15">
    <source>
        <dbReference type="EMBL" id="OBS71345.1"/>
    </source>
</evidence>
<name>A0A1A6H0I7_NEOLE</name>
<dbReference type="InterPro" id="IPR029043">
    <property type="entry name" value="GcvT/YgfZ_C"/>
</dbReference>
<dbReference type="GO" id="GO:0008483">
    <property type="term" value="F:transaminase activity"/>
    <property type="evidence" value="ECO:0007669"/>
    <property type="project" value="UniProtKB-KW"/>
</dbReference>
<comment type="subunit">
    <text evidence="4">The glycine cleavage system is composed of four proteins: P, T, L and H.</text>
</comment>
<comment type="caution">
    <text evidence="15">The sequence shown here is derived from an EMBL/GenBank/DDBJ whole genome shotgun (WGS) entry which is preliminary data.</text>
</comment>
<dbReference type="GO" id="GO:0006546">
    <property type="term" value="P:glycine catabolic process"/>
    <property type="evidence" value="ECO:0007669"/>
    <property type="project" value="InterPro"/>
</dbReference>
<dbReference type="InterPro" id="IPR027266">
    <property type="entry name" value="TrmE/GcvT-like"/>
</dbReference>
<accession>A0A1A6H0I7</accession>
<dbReference type="InterPro" id="IPR028896">
    <property type="entry name" value="GcvT/YgfZ/DmdA"/>
</dbReference>
<keyword evidence="8" id="KW-0808">Transferase</keyword>
<evidence type="ECO:0000259" key="13">
    <source>
        <dbReference type="Pfam" id="PF01571"/>
    </source>
</evidence>
<reference evidence="15 16" key="1">
    <citation type="submission" date="2016-06" db="EMBL/GenBank/DDBJ databases">
        <title>The Draft Genome Sequence and Annotation of the Desert Woodrat Neotoma lepida.</title>
        <authorList>
            <person name="Campbell M."/>
            <person name="Oakeson K.F."/>
            <person name="Yandell M."/>
            <person name="Halpert J.R."/>
            <person name="Dearing D."/>
        </authorList>
    </citation>
    <scope>NUCLEOTIDE SEQUENCE [LARGE SCALE GENOMIC DNA]</scope>
    <source>
        <strain evidence="15">417</strain>
        <tissue evidence="15">Liver</tissue>
    </source>
</reference>
<dbReference type="Pfam" id="PF08669">
    <property type="entry name" value="GCV_T_C"/>
    <property type="match status" value="1"/>
</dbReference>
<keyword evidence="9" id="KW-0809">Transit peptide</keyword>
<dbReference type="EC" id="2.1.2.10" evidence="5"/>
<dbReference type="Pfam" id="PF01571">
    <property type="entry name" value="GCV_T"/>
    <property type="match status" value="1"/>
</dbReference>
<evidence type="ECO:0000256" key="2">
    <source>
        <dbReference type="ARBA" id="ARBA00004173"/>
    </source>
</evidence>
<evidence type="ECO:0000256" key="10">
    <source>
        <dbReference type="ARBA" id="ARBA00023128"/>
    </source>
</evidence>
<keyword evidence="10" id="KW-0496">Mitochondrion</keyword>